<accession>A0ABS4EBG5</accession>
<protein>
    <recommendedName>
        <fullName evidence="1">DUF1659 domain-containing protein</fullName>
    </recommendedName>
</protein>
<organism evidence="2 3">
    <name type="scientific">Metaclostridioides mangenotii</name>
    <dbReference type="NCBI Taxonomy" id="1540"/>
    <lineage>
        <taxon>Bacteria</taxon>
        <taxon>Bacillati</taxon>
        <taxon>Bacillota</taxon>
        <taxon>Clostridia</taxon>
        <taxon>Peptostreptococcales</taxon>
        <taxon>Peptostreptococcaceae</taxon>
        <taxon>Metaclostridioides</taxon>
    </lineage>
</organism>
<gene>
    <name evidence="2" type="ORF">J2Z43_001677</name>
</gene>
<dbReference type="EMBL" id="JAGGJX010000002">
    <property type="protein sequence ID" value="MBP1855284.1"/>
    <property type="molecule type" value="Genomic_DNA"/>
</dbReference>
<evidence type="ECO:0000313" key="2">
    <source>
        <dbReference type="EMBL" id="MBP1855284.1"/>
    </source>
</evidence>
<dbReference type="Proteomes" id="UP000767291">
    <property type="component" value="Unassembled WGS sequence"/>
</dbReference>
<feature type="domain" description="DUF1659" evidence="1">
    <location>
        <begin position="2"/>
        <end position="72"/>
    </location>
</feature>
<keyword evidence="3" id="KW-1185">Reference proteome</keyword>
<sequence>MAIVSTKNSSSIKLSLDCGIDEKGKTIVSSKSFNNLKLDALDDDIYEIVESIMSLQDFKLLQVNKIDNATLSK</sequence>
<comment type="caution">
    <text evidence="2">The sequence shown here is derived from an EMBL/GenBank/DDBJ whole genome shotgun (WGS) entry which is preliminary data.</text>
</comment>
<reference evidence="2 3" key="1">
    <citation type="submission" date="2021-03" db="EMBL/GenBank/DDBJ databases">
        <title>Genomic Encyclopedia of Type Strains, Phase IV (KMG-IV): sequencing the most valuable type-strain genomes for metagenomic binning, comparative biology and taxonomic classification.</title>
        <authorList>
            <person name="Goeker M."/>
        </authorList>
    </citation>
    <scope>NUCLEOTIDE SEQUENCE [LARGE SCALE GENOMIC DNA]</scope>
    <source>
        <strain evidence="2 3">DSM 1289</strain>
    </source>
</reference>
<proteinExistence type="predicted"/>
<dbReference type="RefSeq" id="WP_209456724.1">
    <property type="nucleotide sequence ID" value="NZ_BAAACS010000002.1"/>
</dbReference>
<name>A0ABS4EBG5_9FIRM</name>
<dbReference type="InterPro" id="IPR012454">
    <property type="entry name" value="DUF1659"/>
</dbReference>
<evidence type="ECO:0000313" key="3">
    <source>
        <dbReference type="Proteomes" id="UP000767291"/>
    </source>
</evidence>
<evidence type="ECO:0000259" key="1">
    <source>
        <dbReference type="Pfam" id="PF07872"/>
    </source>
</evidence>
<dbReference type="Pfam" id="PF07872">
    <property type="entry name" value="DUF1659"/>
    <property type="match status" value="1"/>
</dbReference>